<dbReference type="STRING" id="569365.A0A0D2CJE0"/>
<keyword evidence="3" id="KW-1185">Reference proteome</keyword>
<accession>A0A0D2CJE0</accession>
<dbReference type="Proteomes" id="UP000054466">
    <property type="component" value="Unassembled WGS sequence"/>
</dbReference>
<evidence type="ECO:0000313" key="3">
    <source>
        <dbReference type="Proteomes" id="UP000054466"/>
    </source>
</evidence>
<dbReference type="InterPro" id="IPR008979">
    <property type="entry name" value="Galactose-bd-like_sf"/>
</dbReference>
<dbReference type="OrthoDB" id="10256524at2759"/>
<keyword evidence="1" id="KW-0812">Transmembrane</keyword>
<dbReference type="Gene3D" id="2.60.120.380">
    <property type="match status" value="1"/>
</dbReference>
<keyword evidence="1" id="KW-1133">Transmembrane helix</keyword>
<reference evidence="2 3" key="1">
    <citation type="submission" date="2015-01" db="EMBL/GenBank/DDBJ databases">
        <title>The Genome Sequence of Cladophialophora immunda CBS83496.</title>
        <authorList>
            <consortium name="The Broad Institute Genomics Platform"/>
            <person name="Cuomo C."/>
            <person name="de Hoog S."/>
            <person name="Gorbushina A."/>
            <person name="Stielow B."/>
            <person name="Teixiera M."/>
            <person name="Abouelleil A."/>
            <person name="Chapman S.B."/>
            <person name="Priest M."/>
            <person name="Young S.K."/>
            <person name="Wortman J."/>
            <person name="Nusbaum C."/>
            <person name="Birren B."/>
        </authorList>
    </citation>
    <scope>NUCLEOTIDE SEQUENCE [LARGE SCALE GENOMIC DNA]</scope>
    <source>
        <strain evidence="2 3">CBS 83496</strain>
    </source>
</reference>
<evidence type="ECO:0000313" key="2">
    <source>
        <dbReference type="EMBL" id="KIW30230.1"/>
    </source>
</evidence>
<gene>
    <name evidence="2" type="ORF">PV07_05989</name>
</gene>
<sequence>MRRIMREEQMLKFRMSAADGNTHPRHRKIKIELYAAISSSAALVRVLLINGATLLPFGAMEPNDNTGFGRANLANSLTIVQGEAGTGRIEHTFDATHGNPFIHSFNCTEVSDFKVTLVWSDPPGPKIQNQLTLQVTSSAQPDIKRLDPARGPQLNIVQQVLWYKMPPGTVAMKVQYEKSARERRATFLAIMVCPVVIGGATS</sequence>
<dbReference type="AlphaFoldDB" id="A0A0D2CJE0"/>
<dbReference type="SUPFAM" id="SSF49785">
    <property type="entry name" value="Galactose-binding domain-like"/>
    <property type="match status" value="1"/>
</dbReference>
<dbReference type="GeneID" id="27345183"/>
<organism evidence="2 3">
    <name type="scientific">Cladophialophora immunda</name>
    <dbReference type="NCBI Taxonomy" id="569365"/>
    <lineage>
        <taxon>Eukaryota</taxon>
        <taxon>Fungi</taxon>
        <taxon>Dikarya</taxon>
        <taxon>Ascomycota</taxon>
        <taxon>Pezizomycotina</taxon>
        <taxon>Eurotiomycetes</taxon>
        <taxon>Chaetothyriomycetidae</taxon>
        <taxon>Chaetothyriales</taxon>
        <taxon>Herpotrichiellaceae</taxon>
        <taxon>Cladophialophora</taxon>
    </lineage>
</organism>
<evidence type="ECO:0000256" key="1">
    <source>
        <dbReference type="SAM" id="Phobius"/>
    </source>
</evidence>
<dbReference type="RefSeq" id="XP_016250446.1">
    <property type="nucleotide sequence ID" value="XM_016392927.1"/>
</dbReference>
<feature type="transmembrane region" description="Helical" evidence="1">
    <location>
        <begin position="33"/>
        <end position="55"/>
    </location>
</feature>
<dbReference type="HOGENOM" id="CLU_1354469_0_0_1"/>
<proteinExistence type="predicted"/>
<name>A0A0D2CJE0_9EURO</name>
<keyword evidence="1" id="KW-0472">Membrane</keyword>
<dbReference type="VEuPathDB" id="FungiDB:PV07_05989"/>
<dbReference type="EMBL" id="KN847042">
    <property type="protein sequence ID" value="KIW30230.1"/>
    <property type="molecule type" value="Genomic_DNA"/>
</dbReference>
<protein>
    <submittedName>
        <fullName evidence="2">Uncharacterized protein</fullName>
    </submittedName>
</protein>